<gene>
    <name evidence="1" type="ORF">mMyoMyo1_010101</name>
</gene>
<dbReference type="AlphaFoldDB" id="A0A7J7S2G3"/>
<evidence type="ECO:0000313" key="1">
    <source>
        <dbReference type="EMBL" id="KAF6282464.1"/>
    </source>
</evidence>
<accession>A0A7J7S2G3</accession>
<organism evidence="1 2">
    <name type="scientific">Myotis myotis</name>
    <name type="common">Greater mouse-eared bat</name>
    <name type="synonym">Vespertilio myotis</name>
    <dbReference type="NCBI Taxonomy" id="51298"/>
    <lineage>
        <taxon>Eukaryota</taxon>
        <taxon>Metazoa</taxon>
        <taxon>Chordata</taxon>
        <taxon>Craniata</taxon>
        <taxon>Vertebrata</taxon>
        <taxon>Euteleostomi</taxon>
        <taxon>Mammalia</taxon>
        <taxon>Eutheria</taxon>
        <taxon>Laurasiatheria</taxon>
        <taxon>Chiroptera</taxon>
        <taxon>Yangochiroptera</taxon>
        <taxon>Vespertilionidae</taxon>
        <taxon>Myotis</taxon>
    </lineage>
</organism>
<protein>
    <submittedName>
        <fullName evidence="1">Uncharacterized protein</fullName>
    </submittedName>
</protein>
<name>A0A7J7S2G3_MYOMY</name>
<dbReference type="EMBL" id="JABWUV010000020">
    <property type="protein sequence ID" value="KAF6282464.1"/>
    <property type="molecule type" value="Genomic_DNA"/>
</dbReference>
<reference evidence="1 2" key="1">
    <citation type="journal article" date="2020" name="Nature">
        <title>Six reference-quality genomes reveal evolution of bat adaptations.</title>
        <authorList>
            <person name="Jebb D."/>
            <person name="Huang Z."/>
            <person name="Pippel M."/>
            <person name="Hughes G.M."/>
            <person name="Lavrichenko K."/>
            <person name="Devanna P."/>
            <person name="Winkler S."/>
            <person name="Jermiin L.S."/>
            <person name="Skirmuntt E.C."/>
            <person name="Katzourakis A."/>
            <person name="Burkitt-Gray L."/>
            <person name="Ray D.A."/>
            <person name="Sullivan K.A.M."/>
            <person name="Roscito J.G."/>
            <person name="Kirilenko B.M."/>
            <person name="Davalos L.M."/>
            <person name="Corthals A.P."/>
            <person name="Power M.L."/>
            <person name="Jones G."/>
            <person name="Ransome R.D."/>
            <person name="Dechmann D.K.N."/>
            <person name="Locatelli A.G."/>
            <person name="Puechmaille S.J."/>
            <person name="Fedrigo O."/>
            <person name="Jarvis E.D."/>
            <person name="Hiller M."/>
            <person name="Vernes S.C."/>
            <person name="Myers E.W."/>
            <person name="Teeling E.C."/>
        </authorList>
    </citation>
    <scope>NUCLEOTIDE SEQUENCE [LARGE SCALE GENOMIC DNA]</scope>
    <source>
        <strain evidence="1">MMyoMyo1</strain>
        <tissue evidence="1">Flight muscle</tissue>
    </source>
</reference>
<keyword evidence="2" id="KW-1185">Reference proteome</keyword>
<comment type="caution">
    <text evidence="1">The sequence shown here is derived from an EMBL/GenBank/DDBJ whole genome shotgun (WGS) entry which is preliminary data.</text>
</comment>
<sequence length="141" mass="15819">MLYTIKETSSQLFNLSTMFFRYQEKHSCTLTSVEKIQINMLMRGKQPTTQPSEQSCSLGVNPCVTWHISLSSAHAHHCLKKEKANYSVLVRSTACVTCNLANTRACSVKTVPLLKEAKGRRDLPTPTLTGEKLKQGRCCRI</sequence>
<dbReference type="Proteomes" id="UP000527355">
    <property type="component" value="Unassembled WGS sequence"/>
</dbReference>
<proteinExistence type="predicted"/>
<evidence type="ECO:0000313" key="2">
    <source>
        <dbReference type="Proteomes" id="UP000527355"/>
    </source>
</evidence>